<evidence type="ECO:0000313" key="9">
    <source>
        <dbReference type="Proteomes" id="UP000242972"/>
    </source>
</evidence>
<sequence>MGVNSDNTNSDHGWLNMSQMPLVDAIRAHLSENKQQWHTPGHGHILPFDGSWLNWAYDLTEVGSLSPTTDHTDPISQSMRRMAEIFGVKRSWYSVQGASLPVTAAILAATSRRGTSVIIERTCHRSALSALIIGGLHPHWIYPTEPFHGACSGQIIEALTANTAAIILTRPTYDGLASDIGPVIEAAHRLSVPVVVDEAHGAHWYGRRGYPTSALELGADLVAHGAHKTEPVLTQAGLLHAQGDLIAVEEVDLWWNLLATSSPSYLLMSSLDAYQALRRDQGWTSRWEVMALQARELWHQFSGINILQAQIENRGDGTQVDPAKMTLIGDGSQIREVVERWGWAEKTEPGAVTLIFSPKGKLSVVHSMLSTLNYLAIKPAPQYLVMPKPIMQLTPREAFMRNSVSVGLQDAVGSVARRPLVPYPPGIPLVQPGEQITQDVINWVESWRTLHAGTIEGLDAEGDQEGRVWIVN</sequence>
<dbReference type="PANTHER" id="PTHR43277">
    <property type="entry name" value="ARGININE DECARBOXYLASE"/>
    <property type="match status" value="1"/>
</dbReference>
<feature type="domain" description="Orn/Lys/Arg decarboxylases family 1 pyridoxal-P attachment site" evidence="6">
    <location>
        <begin position="21"/>
        <end position="279"/>
    </location>
</feature>
<dbReference type="InterPro" id="IPR008286">
    <property type="entry name" value="Prn/Lys/Arg_de-COase_C"/>
</dbReference>
<evidence type="ECO:0000259" key="7">
    <source>
        <dbReference type="Pfam" id="PF03711"/>
    </source>
</evidence>
<feature type="domain" description="Orn/Lys/Arg decarboxylase C-terminal" evidence="7">
    <location>
        <begin position="377"/>
        <end position="445"/>
    </location>
</feature>
<accession>A0A2T2XGJ3</accession>
<dbReference type="InterPro" id="IPR015424">
    <property type="entry name" value="PyrdxlP-dep_Trfase"/>
</dbReference>
<evidence type="ECO:0000256" key="5">
    <source>
        <dbReference type="ARBA" id="ARBA00023239"/>
    </source>
</evidence>
<keyword evidence="5" id="KW-0456">Lyase</keyword>
<evidence type="ECO:0000259" key="6">
    <source>
        <dbReference type="Pfam" id="PF01276"/>
    </source>
</evidence>
<dbReference type="Gene3D" id="3.90.100.10">
    <property type="entry name" value="Orn/Lys/Arg decarboxylase, C-terminal domain"/>
    <property type="match status" value="1"/>
</dbReference>
<proteinExistence type="inferred from homology"/>
<keyword evidence="3" id="KW-0210">Decarboxylase</keyword>
<keyword evidence="4" id="KW-0663">Pyridoxal phosphate</keyword>
<dbReference type="Gene3D" id="3.40.640.10">
    <property type="entry name" value="Type I PLP-dependent aspartate aminotransferase-like (Major domain)"/>
    <property type="match status" value="1"/>
</dbReference>
<dbReference type="AlphaFoldDB" id="A0A2T2XGJ3"/>
<evidence type="ECO:0000256" key="3">
    <source>
        <dbReference type="ARBA" id="ARBA00022793"/>
    </source>
</evidence>
<reference evidence="8 9" key="1">
    <citation type="journal article" date="2014" name="BMC Genomics">
        <title>Comparison of environmental and isolate Sulfobacillus genomes reveals diverse carbon, sulfur, nitrogen, and hydrogen metabolisms.</title>
        <authorList>
            <person name="Justice N.B."/>
            <person name="Norman A."/>
            <person name="Brown C.T."/>
            <person name="Singh A."/>
            <person name="Thomas B.C."/>
            <person name="Banfield J.F."/>
        </authorList>
    </citation>
    <scope>NUCLEOTIDE SEQUENCE [LARGE SCALE GENOMIC DNA]</scope>
    <source>
        <strain evidence="8">AMDSBA4</strain>
    </source>
</reference>
<dbReference type="EMBL" id="PXYW01000018">
    <property type="protein sequence ID" value="PSR33598.1"/>
    <property type="molecule type" value="Genomic_DNA"/>
</dbReference>
<dbReference type="Pfam" id="PF03711">
    <property type="entry name" value="OKR_DC_1_C"/>
    <property type="match status" value="1"/>
</dbReference>
<name>A0A2T2XGJ3_9FIRM</name>
<dbReference type="InterPro" id="IPR015421">
    <property type="entry name" value="PyrdxlP-dep_Trfase_major"/>
</dbReference>
<organism evidence="8 9">
    <name type="scientific">Sulfobacillus benefaciens</name>
    <dbReference type="NCBI Taxonomy" id="453960"/>
    <lineage>
        <taxon>Bacteria</taxon>
        <taxon>Bacillati</taxon>
        <taxon>Bacillota</taxon>
        <taxon>Clostridia</taxon>
        <taxon>Eubacteriales</taxon>
        <taxon>Clostridiales Family XVII. Incertae Sedis</taxon>
        <taxon>Sulfobacillus</taxon>
    </lineage>
</organism>
<evidence type="ECO:0000256" key="4">
    <source>
        <dbReference type="ARBA" id="ARBA00022898"/>
    </source>
</evidence>
<dbReference type="InterPro" id="IPR052357">
    <property type="entry name" value="Orn_Lys_Arg_decarboxylase-I"/>
</dbReference>
<evidence type="ECO:0000313" key="8">
    <source>
        <dbReference type="EMBL" id="PSR33598.1"/>
    </source>
</evidence>
<gene>
    <name evidence="8" type="ORF">C7B46_09345</name>
</gene>
<dbReference type="InterPro" id="IPR036633">
    <property type="entry name" value="Prn/Lys/Arg_de-COase_C_sf"/>
</dbReference>
<dbReference type="GO" id="GO:0016831">
    <property type="term" value="F:carboxy-lyase activity"/>
    <property type="evidence" value="ECO:0007669"/>
    <property type="project" value="UniProtKB-KW"/>
</dbReference>
<evidence type="ECO:0000256" key="2">
    <source>
        <dbReference type="ARBA" id="ARBA00010671"/>
    </source>
</evidence>
<dbReference type="InterPro" id="IPR000310">
    <property type="entry name" value="Orn/Lys/Arg_deCO2ase_major_dom"/>
</dbReference>
<dbReference type="Proteomes" id="UP000242972">
    <property type="component" value="Unassembled WGS sequence"/>
</dbReference>
<protein>
    <submittedName>
        <fullName evidence="8">Arginine decarboxylase</fullName>
    </submittedName>
</protein>
<dbReference type="SUPFAM" id="SSF53383">
    <property type="entry name" value="PLP-dependent transferases"/>
    <property type="match status" value="1"/>
</dbReference>
<comment type="cofactor">
    <cofactor evidence="1">
        <name>pyridoxal 5'-phosphate</name>
        <dbReference type="ChEBI" id="CHEBI:597326"/>
    </cofactor>
</comment>
<dbReference type="SUPFAM" id="SSF55904">
    <property type="entry name" value="Ornithine decarboxylase C-terminal domain"/>
    <property type="match status" value="1"/>
</dbReference>
<dbReference type="PANTHER" id="PTHR43277:SF4">
    <property type="entry name" value="ARGININE DECARBOXYLASE"/>
    <property type="match status" value="1"/>
</dbReference>
<comment type="caution">
    <text evidence="8">The sequence shown here is derived from an EMBL/GenBank/DDBJ whole genome shotgun (WGS) entry which is preliminary data.</text>
</comment>
<comment type="similarity">
    <text evidence="2">Belongs to the Orn/Lys/Arg decarboxylase class-I family.</text>
</comment>
<dbReference type="Pfam" id="PF01276">
    <property type="entry name" value="OKR_DC_1"/>
    <property type="match status" value="1"/>
</dbReference>
<evidence type="ECO:0000256" key="1">
    <source>
        <dbReference type="ARBA" id="ARBA00001933"/>
    </source>
</evidence>